<dbReference type="Proteomes" id="UP001205843">
    <property type="component" value="Unassembled WGS sequence"/>
</dbReference>
<evidence type="ECO:0000313" key="3">
    <source>
        <dbReference type="Proteomes" id="UP001205843"/>
    </source>
</evidence>
<dbReference type="InterPro" id="IPR036411">
    <property type="entry name" value="TorD-like_sf"/>
</dbReference>
<dbReference type="PANTHER" id="PTHR34227:SF1">
    <property type="entry name" value="DIMETHYL SULFOXIDE REDUCTASE CHAPERONE-RELATED"/>
    <property type="match status" value="1"/>
</dbReference>
<evidence type="ECO:0000256" key="1">
    <source>
        <dbReference type="ARBA" id="ARBA00023186"/>
    </source>
</evidence>
<accession>A0AAE3KA15</accession>
<sequence>MTGTDTARTEAEDRSADALRAGTWNLLGNLLAGPPSDEILALLKGIDETTAERNRDEIANAWSTLRIAAERASRQALDQEYQDVFIGVGGGEITPYASWFETGSLMERPLILLRQDMDALGIERQKGVSEPEDHVAAICEVMAVVIGDDDVDFEWQKQFFERHIHRWMGRFFHELQEAPSAGFYKAVGCLGEAFVRLEQRYFAMPT</sequence>
<keyword evidence="3" id="KW-1185">Reference proteome</keyword>
<dbReference type="AlphaFoldDB" id="A0AAE3KA15"/>
<keyword evidence="1" id="KW-0143">Chaperone</keyword>
<protein>
    <submittedName>
        <fullName evidence="2">TorA maturation chaperone TorD</fullName>
    </submittedName>
</protein>
<dbReference type="EMBL" id="JALJXV010000002">
    <property type="protein sequence ID" value="MCP1673610.1"/>
    <property type="molecule type" value="Genomic_DNA"/>
</dbReference>
<dbReference type="Pfam" id="PF02613">
    <property type="entry name" value="Nitrate_red_del"/>
    <property type="match status" value="1"/>
</dbReference>
<name>A0AAE3KA15_9GAMM</name>
<evidence type="ECO:0000313" key="2">
    <source>
        <dbReference type="EMBL" id="MCP1673610.1"/>
    </source>
</evidence>
<dbReference type="Gene3D" id="1.10.3480.10">
    <property type="entry name" value="TorD-like"/>
    <property type="match status" value="1"/>
</dbReference>
<reference evidence="2" key="1">
    <citation type="submission" date="2022-03" db="EMBL/GenBank/DDBJ databases">
        <title>Genomic Encyclopedia of Type Strains, Phase III (KMG-III): the genomes of soil and plant-associated and newly described type strains.</title>
        <authorList>
            <person name="Whitman W."/>
        </authorList>
    </citation>
    <scope>NUCLEOTIDE SEQUENCE</scope>
    <source>
        <strain evidence="2">ANL 6-2</strain>
    </source>
</reference>
<dbReference type="RefSeq" id="WP_253474320.1">
    <property type="nucleotide sequence ID" value="NZ_JALJXV010000002.1"/>
</dbReference>
<organism evidence="2 3">
    <name type="scientific">Natronocella acetinitrilica</name>
    <dbReference type="NCBI Taxonomy" id="414046"/>
    <lineage>
        <taxon>Bacteria</taxon>
        <taxon>Pseudomonadati</taxon>
        <taxon>Pseudomonadota</taxon>
        <taxon>Gammaproteobacteria</taxon>
        <taxon>Chromatiales</taxon>
        <taxon>Ectothiorhodospiraceae</taxon>
        <taxon>Natronocella</taxon>
    </lineage>
</organism>
<dbReference type="InterPro" id="IPR020945">
    <property type="entry name" value="DMSO/NO3_reduct_chaperone"/>
</dbReference>
<comment type="caution">
    <text evidence="2">The sequence shown here is derived from an EMBL/GenBank/DDBJ whole genome shotgun (WGS) entry which is preliminary data.</text>
</comment>
<proteinExistence type="predicted"/>
<dbReference type="PANTHER" id="PTHR34227">
    <property type="entry name" value="CHAPERONE PROTEIN YCDY"/>
    <property type="match status" value="1"/>
</dbReference>
<gene>
    <name evidence="2" type="ORF">J2T57_000709</name>
</gene>
<dbReference type="SUPFAM" id="SSF89155">
    <property type="entry name" value="TorD-like"/>
    <property type="match status" value="1"/>
</dbReference>
<dbReference type="InterPro" id="IPR050289">
    <property type="entry name" value="TorD/DmsD_chaperones"/>
</dbReference>